<keyword evidence="3" id="KW-1185">Reference proteome</keyword>
<keyword evidence="1" id="KW-0812">Transmembrane</keyword>
<evidence type="ECO:0000313" key="2">
    <source>
        <dbReference type="EMBL" id="GHP00908.1"/>
    </source>
</evidence>
<dbReference type="Proteomes" id="UP000597444">
    <property type="component" value="Unassembled WGS sequence"/>
</dbReference>
<name>A0A8J3NAY7_9CHLR</name>
<dbReference type="RefSeq" id="WP_220211478.1">
    <property type="nucleotide sequence ID" value="NZ_BNJK01000003.1"/>
</dbReference>
<gene>
    <name evidence="2" type="ORF">KSF_109550</name>
</gene>
<dbReference type="AlphaFoldDB" id="A0A8J3NAY7"/>
<keyword evidence="1" id="KW-0472">Membrane</keyword>
<sequence length="537" mass="58782">MRIEDASQHVLLQIEPEDSSLEVVLAVLHQYEGQPVIVCLPQRDSLFWGELDFARLREAHATIISIVLPPERMADAGNWARAAGFHCTSRLEEAFQQRHVEEMLSHESSPPFSPEEGLDQAESPARLGYDPVTPLPDSWQLETAEVLPRRAGKPQCLLLLIGGIAALLISSMAVLPSLLLQPGTVALTIPQQDAVPKGGTLSFSSSGQLDPTSSKGLNDIVTLSLSRNQLAPGMSAYAWLLSDKTQDGIPPILLGTLQGTQLTYQDQQHRNLLASYSRLLVTEQASRVTPSMPSPDTHAWRYQAVIPDIPTPGDENKYSLLSHMRHVLAKDPVLSQIGLQGGLDIWLYRNSGKIFEWANAARDDWAIGNVRDMRNNAIRIVDYLDGQVYAFRDLPAGAPWLVDPKAGRPGIIDFTTELEEQGPSSYLSHVKLHVNGMVNAPGHTAEQQQLAARIDKALTRIESLLKQVRSNAIQLAQMSNTQLKEQHALTVLNDMQVAASNAYVGQNDPALGGTQMGEVGVHRQLQTLATIPITAVI</sequence>
<accession>A0A8J3NAY7</accession>
<keyword evidence="1" id="KW-1133">Transmembrane helix</keyword>
<protein>
    <submittedName>
        <fullName evidence="2">Uncharacterized protein</fullName>
    </submittedName>
</protein>
<dbReference type="EMBL" id="BNJK01000003">
    <property type="protein sequence ID" value="GHP00908.1"/>
    <property type="molecule type" value="Genomic_DNA"/>
</dbReference>
<organism evidence="2 3">
    <name type="scientific">Reticulibacter mediterranei</name>
    <dbReference type="NCBI Taxonomy" id="2778369"/>
    <lineage>
        <taxon>Bacteria</taxon>
        <taxon>Bacillati</taxon>
        <taxon>Chloroflexota</taxon>
        <taxon>Ktedonobacteria</taxon>
        <taxon>Ktedonobacterales</taxon>
        <taxon>Reticulibacteraceae</taxon>
        <taxon>Reticulibacter</taxon>
    </lineage>
</organism>
<evidence type="ECO:0000313" key="3">
    <source>
        <dbReference type="Proteomes" id="UP000597444"/>
    </source>
</evidence>
<evidence type="ECO:0000256" key="1">
    <source>
        <dbReference type="SAM" id="Phobius"/>
    </source>
</evidence>
<reference evidence="2" key="1">
    <citation type="submission" date="2020-10" db="EMBL/GenBank/DDBJ databases">
        <title>Taxonomic study of unclassified bacteria belonging to the class Ktedonobacteria.</title>
        <authorList>
            <person name="Yabe S."/>
            <person name="Wang C.M."/>
            <person name="Zheng Y."/>
            <person name="Sakai Y."/>
            <person name="Cavaletti L."/>
            <person name="Monciardini P."/>
            <person name="Donadio S."/>
        </authorList>
    </citation>
    <scope>NUCLEOTIDE SEQUENCE</scope>
    <source>
        <strain evidence="2">ID150040</strain>
    </source>
</reference>
<comment type="caution">
    <text evidence="2">The sequence shown here is derived from an EMBL/GenBank/DDBJ whole genome shotgun (WGS) entry which is preliminary data.</text>
</comment>
<proteinExistence type="predicted"/>
<feature type="transmembrane region" description="Helical" evidence="1">
    <location>
        <begin position="157"/>
        <end position="180"/>
    </location>
</feature>